<feature type="region of interest" description="Disordered" evidence="1">
    <location>
        <begin position="209"/>
        <end position="231"/>
    </location>
</feature>
<gene>
    <name evidence="2" type="ORF">PCOR1329_LOCUS25540</name>
</gene>
<proteinExistence type="predicted"/>
<protein>
    <submittedName>
        <fullName evidence="2">Uncharacterized protein</fullName>
    </submittedName>
</protein>
<accession>A0ABN9S129</accession>
<feature type="compositionally biased region" description="Low complexity" evidence="1">
    <location>
        <begin position="218"/>
        <end position="231"/>
    </location>
</feature>
<dbReference type="EMBL" id="CAUYUJ010008925">
    <property type="protein sequence ID" value="CAK0825410.1"/>
    <property type="molecule type" value="Genomic_DNA"/>
</dbReference>
<keyword evidence="3" id="KW-1185">Reference proteome</keyword>
<evidence type="ECO:0000313" key="3">
    <source>
        <dbReference type="Proteomes" id="UP001189429"/>
    </source>
</evidence>
<evidence type="ECO:0000313" key="2">
    <source>
        <dbReference type="EMBL" id="CAK0825410.1"/>
    </source>
</evidence>
<evidence type="ECO:0000256" key="1">
    <source>
        <dbReference type="SAM" id="MobiDB-lite"/>
    </source>
</evidence>
<organism evidence="2 3">
    <name type="scientific">Prorocentrum cordatum</name>
    <dbReference type="NCBI Taxonomy" id="2364126"/>
    <lineage>
        <taxon>Eukaryota</taxon>
        <taxon>Sar</taxon>
        <taxon>Alveolata</taxon>
        <taxon>Dinophyceae</taxon>
        <taxon>Prorocentrales</taxon>
        <taxon>Prorocentraceae</taxon>
        <taxon>Prorocentrum</taxon>
    </lineage>
</organism>
<comment type="caution">
    <text evidence="2">The sequence shown here is derived from an EMBL/GenBank/DDBJ whole genome shotgun (WGS) entry which is preliminary data.</text>
</comment>
<name>A0ABN9S129_9DINO</name>
<feature type="non-terminal residue" evidence="2">
    <location>
        <position position="1"/>
    </location>
</feature>
<dbReference type="Proteomes" id="UP001189429">
    <property type="component" value="Unassembled WGS sequence"/>
</dbReference>
<sequence>RQTAHTSASHGPPCWLGLAEHGGAAAAAAEAAEASGRDRRGNKTAAQAVREARRCFAKAEEKAWDQKYKFHSSKHMRNSFPRYVESRLDPFNKDSSWGQTILEDVAAHCAHGGVDPEELLQISGGRAGTSLAHAEVKKALSSVIPKAGDLEVAAVLGSIASGSGSQVDATEFCSVLRQCMRKGVAPPQGASGGPAPSFRSRSYRHPVGGVKRFPPAAPEGGESAEAAGADPGAEDAAKWEAMDRVRQLLAEQPPAARTSPCKYQYFGGGGAHSLAKKGPGASAGASAAKEVPDYFLGDPQKPGFLCDFQAASAQPMGHPPLTALCPAVAPRASKPCPRPPARPFSPGASAKAQLFSSRVPTCRAAGENGWLAVGSGTAVIAGQRFSCDAFRLLPRSS</sequence>
<reference evidence="2" key="1">
    <citation type="submission" date="2023-10" db="EMBL/GenBank/DDBJ databases">
        <authorList>
            <person name="Chen Y."/>
            <person name="Shah S."/>
            <person name="Dougan E. K."/>
            <person name="Thang M."/>
            <person name="Chan C."/>
        </authorList>
    </citation>
    <scope>NUCLEOTIDE SEQUENCE [LARGE SCALE GENOMIC DNA]</scope>
</reference>